<organism evidence="1 2">
    <name type="scientific">Streptomyces virginiae</name>
    <name type="common">Streptomyces cinnamonensis</name>
    <dbReference type="NCBI Taxonomy" id="1961"/>
    <lineage>
        <taxon>Bacteria</taxon>
        <taxon>Bacillati</taxon>
        <taxon>Actinomycetota</taxon>
        <taxon>Actinomycetes</taxon>
        <taxon>Kitasatosporales</taxon>
        <taxon>Streptomycetaceae</taxon>
        <taxon>Streptomyces</taxon>
    </lineage>
</organism>
<dbReference type="Proteomes" id="UP001432039">
    <property type="component" value="Chromosome"/>
</dbReference>
<gene>
    <name evidence="1" type="ORF">OG517_41870</name>
</gene>
<reference evidence="1" key="1">
    <citation type="submission" date="2022-10" db="EMBL/GenBank/DDBJ databases">
        <title>The complete genomes of actinobacterial strains from the NBC collection.</title>
        <authorList>
            <person name="Joergensen T.S."/>
            <person name="Alvarez Arevalo M."/>
            <person name="Sterndorff E.B."/>
            <person name="Faurdal D."/>
            <person name="Vuksanovic O."/>
            <person name="Mourched A.-S."/>
            <person name="Charusanti P."/>
            <person name="Shaw S."/>
            <person name="Blin K."/>
            <person name="Weber T."/>
        </authorList>
    </citation>
    <scope>NUCLEOTIDE SEQUENCE</scope>
    <source>
        <strain evidence="1">NBC_00248</strain>
    </source>
</reference>
<dbReference type="RefSeq" id="WP_328965627.1">
    <property type="nucleotide sequence ID" value="NZ_CP108090.1"/>
</dbReference>
<evidence type="ECO:0000313" key="1">
    <source>
        <dbReference type="EMBL" id="WUQ17406.1"/>
    </source>
</evidence>
<protein>
    <recommendedName>
        <fullName evidence="3">Transposase IS111A/IS1328/IS1533 N-terminal domain-containing protein</fullName>
    </recommendedName>
</protein>
<evidence type="ECO:0000313" key="2">
    <source>
        <dbReference type="Proteomes" id="UP001432039"/>
    </source>
</evidence>
<evidence type="ECO:0008006" key="3">
    <source>
        <dbReference type="Google" id="ProtNLM"/>
    </source>
</evidence>
<proteinExistence type="predicted"/>
<keyword evidence="2" id="KW-1185">Reference proteome</keyword>
<accession>A0ABZ1TRT2</accession>
<sequence length="85" mass="9207">MTSQPTGLFPVADAECHAKGRQKMHGLALYISHVWEAAATTSTSLCRVHGMDVGTERVALEIAPALAAVRTLDLEVICNSQRICW</sequence>
<dbReference type="EMBL" id="CP108090">
    <property type="protein sequence ID" value="WUQ17406.1"/>
    <property type="molecule type" value="Genomic_DNA"/>
</dbReference>
<name>A0ABZ1TRT2_STRVG</name>